<evidence type="ECO:0000313" key="3">
    <source>
        <dbReference type="EMBL" id="RCI71036.1"/>
    </source>
</evidence>
<comment type="caution">
    <text evidence="3">The sequence shown here is derived from an EMBL/GenBank/DDBJ whole genome shotgun (WGS) entry which is preliminary data.</text>
</comment>
<proteinExistence type="predicted"/>
<gene>
    <name evidence="2" type="ORF">CAZ10_22870</name>
    <name evidence="3" type="ORF">DT376_31320</name>
</gene>
<dbReference type="AlphaFoldDB" id="A0A263PU21"/>
<feature type="region of interest" description="Disordered" evidence="1">
    <location>
        <begin position="1"/>
        <end position="89"/>
    </location>
</feature>
<evidence type="ECO:0000256" key="1">
    <source>
        <dbReference type="SAM" id="MobiDB-lite"/>
    </source>
</evidence>
<name>A0A263PU21_PSEAI</name>
<organism evidence="3 5">
    <name type="scientific">Pseudomonas aeruginosa</name>
    <dbReference type="NCBI Taxonomy" id="287"/>
    <lineage>
        <taxon>Bacteria</taxon>
        <taxon>Pseudomonadati</taxon>
        <taxon>Pseudomonadota</taxon>
        <taxon>Gammaproteobacteria</taxon>
        <taxon>Pseudomonadales</taxon>
        <taxon>Pseudomonadaceae</taxon>
        <taxon>Pseudomonas</taxon>
    </lineage>
</organism>
<reference evidence="2 4" key="1">
    <citation type="submission" date="2017-05" db="EMBL/GenBank/DDBJ databases">
        <authorList>
            <person name="Song R."/>
            <person name="Chenine A.L."/>
            <person name="Ruprecht R.M."/>
        </authorList>
    </citation>
    <scope>NUCLEOTIDE SEQUENCE [LARGE SCALE GENOMIC DNA]</scope>
    <source>
        <strain evidence="2 4">S567_C10_BS</strain>
    </source>
</reference>
<dbReference type="Proteomes" id="UP000253594">
    <property type="component" value="Unassembled WGS sequence"/>
</dbReference>
<evidence type="ECO:0000313" key="4">
    <source>
        <dbReference type="Proteomes" id="UP000194857"/>
    </source>
</evidence>
<dbReference type="EMBL" id="NFFZ01000013">
    <property type="protein sequence ID" value="OTI58638.1"/>
    <property type="molecule type" value="Genomic_DNA"/>
</dbReference>
<evidence type="ECO:0000313" key="5">
    <source>
        <dbReference type="Proteomes" id="UP000253594"/>
    </source>
</evidence>
<evidence type="ECO:0000313" key="2">
    <source>
        <dbReference type="EMBL" id="OTI58638.1"/>
    </source>
</evidence>
<sequence>MIEGTLTAVGKSNDGHGASSPSGDPYQRPRGLGCASKRRPPGRPASQWQAPCGTPAPKRADGDHWEWILTKNAGADPARSAHGKASAAS</sequence>
<reference evidence="3 5" key="2">
    <citation type="submission" date="2018-07" db="EMBL/GenBank/DDBJ databases">
        <title>Mechanisms of high-level aminoglycoside resistance among Gram-negative pathogens in Brazil.</title>
        <authorList>
            <person name="Ballaben A.S."/>
            <person name="Darini A.L.C."/>
            <person name="Doi Y."/>
        </authorList>
    </citation>
    <scope>NUCLEOTIDE SEQUENCE [LARGE SCALE GENOMIC DNA]</scope>
    <source>
        <strain evidence="3 5">B2-305</strain>
    </source>
</reference>
<dbReference type="Proteomes" id="UP000194857">
    <property type="component" value="Unassembled WGS sequence"/>
</dbReference>
<protein>
    <submittedName>
        <fullName evidence="3">Uncharacterized protein</fullName>
    </submittedName>
</protein>
<dbReference type="EMBL" id="QORE01001656">
    <property type="protein sequence ID" value="RCI71036.1"/>
    <property type="molecule type" value="Genomic_DNA"/>
</dbReference>
<accession>A0A263PU21</accession>